<keyword evidence="3" id="KW-1185">Reference proteome</keyword>
<feature type="compositionally biased region" description="Basic and acidic residues" evidence="1">
    <location>
        <begin position="1"/>
        <end position="12"/>
    </location>
</feature>
<dbReference type="Proteomes" id="UP000250235">
    <property type="component" value="Unassembled WGS sequence"/>
</dbReference>
<name>A0A2Z7BW58_9LAMI</name>
<evidence type="ECO:0000256" key="1">
    <source>
        <dbReference type="SAM" id="MobiDB-lite"/>
    </source>
</evidence>
<dbReference type="EMBL" id="KV001759">
    <property type="protein sequence ID" value="KZV38679.1"/>
    <property type="molecule type" value="Genomic_DNA"/>
</dbReference>
<feature type="region of interest" description="Disordered" evidence="1">
    <location>
        <begin position="1"/>
        <end position="75"/>
    </location>
</feature>
<organism evidence="2 3">
    <name type="scientific">Dorcoceras hygrometricum</name>
    <dbReference type="NCBI Taxonomy" id="472368"/>
    <lineage>
        <taxon>Eukaryota</taxon>
        <taxon>Viridiplantae</taxon>
        <taxon>Streptophyta</taxon>
        <taxon>Embryophyta</taxon>
        <taxon>Tracheophyta</taxon>
        <taxon>Spermatophyta</taxon>
        <taxon>Magnoliopsida</taxon>
        <taxon>eudicotyledons</taxon>
        <taxon>Gunneridae</taxon>
        <taxon>Pentapetalae</taxon>
        <taxon>asterids</taxon>
        <taxon>lamiids</taxon>
        <taxon>Lamiales</taxon>
        <taxon>Gesneriaceae</taxon>
        <taxon>Didymocarpoideae</taxon>
        <taxon>Trichosporeae</taxon>
        <taxon>Loxocarpinae</taxon>
        <taxon>Dorcoceras</taxon>
    </lineage>
</organism>
<dbReference type="AlphaFoldDB" id="A0A2Z7BW58"/>
<feature type="compositionally biased region" description="Basic and acidic residues" evidence="1">
    <location>
        <begin position="56"/>
        <end position="69"/>
    </location>
</feature>
<proteinExistence type="predicted"/>
<evidence type="ECO:0000313" key="3">
    <source>
        <dbReference type="Proteomes" id="UP000250235"/>
    </source>
</evidence>
<reference evidence="2 3" key="1">
    <citation type="journal article" date="2015" name="Proc. Natl. Acad. Sci. U.S.A.">
        <title>The resurrection genome of Boea hygrometrica: A blueprint for survival of dehydration.</title>
        <authorList>
            <person name="Xiao L."/>
            <person name="Yang G."/>
            <person name="Zhang L."/>
            <person name="Yang X."/>
            <person name="Zhao S."/>
            <person name="Ji Z."/>
            <person name="Zhou Q."/>
            <person name="Hu M."/>
            <person name="Wang Y."/>
            <person name="Chen M."/>
            <person name="Xu Y."/>
            <person name="Jin H."/>
            <person name="Xiao X."/>
            <person name="Hu G."/>
            <person name="Bao F."/>
            <person name="Hu Y."/>
            <person name="Wan P."/>
            <person name="Li L."/>
            <person name="Deng X."/>
            <person name="Kuang T."/>
            <person name="Xiang C."/>
            <person name="Zhu J.K."/>
            <person name="Oliver M.J."/>
            <person name="He Y."/>
        </authorList>
    </citation>
    <scope>NUCLEOTIDE SEQUENCE [LARGE SCALE GENOMIC DNA]</scope>
    <source>
        <strain evidence="3">cv. XS01</strain>
    </source>
</reference>
<keyword evidence="2" id="KW-0575">Peroxidase</keyword>
<gene>
    <name evidence="2" type="ORF">F511_33227</name>
</gene>
<protein>
    <submittedName>
        <fullName evidence="2">Peroxidase 18</fullName>
    </submittedName>
</protein>
<evidence type="ECO:0000313" key="2">
    <source>
        <dbReference type="EMBL" id="KZV38679.1"/>
    </source>
</evidence>
<sequence length="112" mass="11869">MNQLQELEKEDGPAGTSKGNQLEHLSGPSMMMSLVTTSCSADEERSAGARGPAGTEAEKSRKLELERESSAGALSVDDISSDVINPSAGYSQFSRKLSAVVKRSARDEATSY</sequence>
<keyword evidence="2" id="KW-0560">Oxidoreductase</keyword>
<accession>A0A2Z7BW58</accession>
<dbReference type="GO" id="GO:0004601">
    <property type="term" value="F:peroxidase activity"/>
    <property type="evidence" value="ECO:0007669"/>
    <property type="project" value="UniProtKB-KW"/>
</dbReference>